<dbReference type="PANTHER" id="PTHR42648:SF28">
    <property type="entry name" value="TRANSPOSON-ENCODED PROTEIN WITH RIBONUCLEASE H-LIKE AND RETROVIRUS ZINC FINGER-LIKE DOMAINS"/>
    <property type="match status" value="1"/>
</dbReference>
<dbReference type="Pfam" id="PF13976">
    <property type="entry name" value="gag_pre-integrs"/>
    <property type="match status" value="1"/>
</dbReference>
<feature type="domain" description="Integrase catalytic" evidence="1">
    <location>
        <begin position="182"/>
        <end position="315"/>
    </location>
</feature>
<dbReference type="InterPro" id="IPR036397">
    <property type="entry name" value="RNaseH_sf"/>
</dbReference>
<dbReference type="AlphaFoldDB" id="A0AAV6IJM2"/>
<name>A0AAV6IJM2_9ERIC</name>
<protein>
    <recommendedName>
        <fullName evidence="1">Integrase catalytic domain-containing protein</fullName>
    </recommendedName>
</protein>
<dbReference type="GO" id="GO:0015074">
    <property type="term" value="P:DNA integration"/>
    <property type="evidence" value="ECO:0007669"/>
    <property type="project" value="InterPro"/>
</dbReference>
<dbReference type="InterPro" id="IPR012337">
    <property type="entry name" value="RNaseH-like_sf"/>
</dbReference>
<organism evidence="2 3">
    <name type="scientific">Rhododendron griersonianum</name>
    <dbReference type="NCBI Taxonomy" id="479676"/>
    <lineage>
        <taxon>Eukaryota</taxon>
        <taxon>Viridiplantae</taxon>
        <taxon>Streptophyta</taxon>
        <taxon>Embryophyta</taxon>
        <taxon>Tracheophyta</taxon>
        <taxon>Spermatophyta</taxon>
        <taxon>Magnoliopsida</taxon>
        <taxon>eudicotyledons</taxon>
        <taxon>Gunneridae</taxon>
        <taxon>Pentapetalae</taxon>
        <taxon>asterids</taxon>
        <taxon>Ericales</taxon>
        <taxon>Ericaceae</taxon>
        <taxon>Ericoideae</taxon>
        <taxon>Rhodoreae</taxon>
        <taxon>Rhododendron</taxon>
    </lineage>
</organism>
<dbReference type="GO" id="GO:0003676">
    <property type="term" value="F:nucleic acid binding"/>
    <property type="evidence" value="ECO:0007669"/>
    <property type="project" value="InterPro"/>
</dbReference>
<dbReference type="EMBL" id="JACTNZ010000010">
    <property type="protein sequence ID" value="KAG5528833.1"/>
    <property type="molecule type" value="Genomic_DNA"/>
</dbReference>
<evidence type="ECO:0000259" key="1">
    <source>
        <dbReference type="PROSITE" id="PS50994"/>
    </source>
</evidence>
<dbReference type="InterPro" id="IPR039537">
    <property type="entry name" value="Retrotran_Ty1/copia-like"/>
</dbReference>
<evidence type="ECO:0000313" key="3">
    <source>
        <dbReference type="Proteomes" id="UP000823749"/>
    </source>
</evidence>
<dbReference type="PANTHER" id="PTHR42648">
    <property type="entry name" value="TRANSPOSASE, PUTATIVE-RELATED"/>
    <property type="match status" value="1"/>
</dbReference>
<reference evidence="2" key="1">
    <citation type="submission" date="2020-08" db="EMBL/GenBank/DDBJ databases">
        <title>Plant Genome Project.</title>
        <authorList>
            <person name="Zhang R.-G."/>
        </authorList>
    </citation>
    <scope>NUCLEOTIDE SEQUENCE</scope>
    <source>
        <strain evidence="2">WSP0</strain>
        <tissue evidence="2">Leaf</tissue>
    </source>
</reference>
<accession>A0AAV6IJM2</accession>
<dbReference type="SUPFAM" id="SSF53098">
    <property type="entry name" value="Ribonuclease H-like"/>
    <property type="match status" value="1"/>
</dbReference>
<proteinExistence type="predicted"/>
<dbReference type="Proteomes" id="UP000823749">
    <property type="component" value="Chromosome 10"/>
</dbReference>
<sequence>MTPDLSLLSHSISPVPPISIATANGSHMHIVSACSIFPTASSSLSLPNVFYVPHLSLSLVLISQLFDSGFDVLFSSSGYVMQDRVSKKQIGIGRRVGDLYVLESLHVPKESTSTALSSFSLDEKSSSFYLSHSRLGHLSSERLKLLVQSGFLGNISISDIFECSGCKLAKMSALPFNKSTLFSTSPFQVVHTDLWGPSSIATKGGSVYYVSFVDDYSRYTWVYLLTHKSDFYQVYRTFHMMIQTQFSATIKILRCDLGGEYSLTEFIDFLPTHGTVHQSSCTDTPSQNGHAERKHRHLLNTARSLLLSSYVPSVF</sequence>
<gene>
    <name evidence="2" type="ORF">RHGRI_029481</name>
</gene>
<keyword evidence="3" id="KW-1185">Reference proteome</keyword>
<evidence type="ECO:0000313" key="2">
    <source>
        <dbReference type="EMBL" id="KAG5528833.1"/>
    </source>
</evidence>
<dbReference type="Pfam" id="PF00665">
    <property type="entry name" value="rve"/>
    <property type="match status" value="1"/>
</dbReference>
<comment type="caution">
    <text evidence="2">The sequence shown here is derived from an EMBL/GenBank/DDBJ whole genome shotgun (WGS) entry which is preliminary data.</text>
</comment>
<dbReference type="InterPro" id="IPR001584">
    <property type="entry name" value="Integrase_cat-core"/>
</dbReference>
<dbReference type="Gene3D" id="3.30.420.10">
    <property type="entry name" value="Ribonuclease H-like superfamily/Ribonuclease H"/>
    <property type="match status" value="1"/>
</dbReference>
<dbReference type="PROSITE" id="PS50994">
    <property type="entry name" value="INTEGRASE"/>
    <property type="match status" value="1"/>
</dbReference>
<dbReference type="InterPro" id="IPR025724">
    <property type="entry name" value="GAG-pre-integrase_dom"/>
</dbReference>